<dbReference type="STRING" id="1748243.Tel_01475"/>
<evidence type="ECO:0000313" key="2">
    <source>
        <dbReference type="Proteomes" id="UP000055136"/>
    </source>
</evidence>
<evidence type="ECO:0000313" key="1">
    <source>
        <dbReference type="EMBL" id="ALP51911.1"/>
    </source>
</evidence>
<dbReference type="Proteomes" id="UP000055136">
    <property type="component" value="Chromosome"/>
</dbReference>
<dbReference type="KEGG" id="tee:Tel_01475"/>
<dbReference type="Pfam" id="PF08907">
    <property type="entry name" value="DUF1853"/>
    <property type="match status" value="1"/>
</dbReference>
<proteinExistence type="predicted"/>
<protein>
    <recommendedName>
        <fullName evidence="3">DUF1853 family protein</fullName>
    </recommendedName>
</protein>
<sequence length="301" mass="34849">MASPSLLAQQAEPYAGDKVSDRWCRQVYAQHGAWLMQLDAAPAPLHHWLARNQSPLLGRYFESLLAFWVRQLPDCELLAQNLIVERLGRHSGEFDLLWRDPAGQMIHWEAAVKFYLRYDRHELQWLGPNPRDSLRGKLNKLFTRQLHLHRQPAARRLLQARFGTAQIKPRAFVKGYLFYPYHGDWRAPQIAPAGVSRTHLRGWWCRHAEMRERVSHSSRFDARWCVLSRLQRLSPAYRPDTVGSMTAAELLNYLDAHFAQHFQAVLIAELDACEQGWCETSRGFVVNPHWPDGEARTAAQA</sequence>
<reference evidence="1" key="1">
    <citation type="submission" date="2015-10" db="EMBL/GenBank/DDBJ databases">
        <title>Description of Candidatus Tenderia electrophaga gen. nov, sp. nov., an Uncultivated Electroautotroph from a Biocathode Enrichment.</title>
        <authorList>
            <person name="Eddie B.J."/>
            <person name="Malanoski A.P."/>
            <person name="Wang Z."/>
            <person name="Hall R.J."/>
            <person name="Oh S.D."/>
            <person name="Heiner C."/>
            <person name="Lin B."/>
            <person name="Strycharz-Glaven S.M."/>
        </authorList>
    </citation>
    <scope>NUCLEOTIDE SEQUENCE [LARGE SCALE GENOMIC DNA]</scope>
    <source>
        <strain evidence="1">NRL1</strain>
    </source>
</reference>
<gene>
    <name evidence="1" type="ORF">Tel_01475</name>
</gene>
<keyword evidence="2" id="KW-1185">Reference proteome</keyword>
<evidence type="ECO:0008006" key="3">
    <source>
        <dbReference type="Google" id="ProtNLM"/>
    </source>
</evidence>
<dbReference type="AlphaFoldDB" id="A0A0S2T9W0"/>
<dbReference type="EMBL" id="CP013099">
    <property type="protein sequence ID" value="ALP51911.1"/>
    <property type="molecule type" value="Genomic_DNA"/>
</dbReference>
<organism evidence="1 2">
    <name type="scientific">Candidatus Tenderia electrophaga</name>
    <dbReference type="NCBI Taxonomy" id="1748243"/>
    <lineage>
        <taxon>Bacteria</taxon>
        <taxon>Pseudomonadati</taxon>
        <taxon>Pseudomonadota</taxon>
        <taxon>Gammaproteobacteria</taxon>
        <taxon>Candidatus Tenderiales</taxon>
        <taxon>Candidatus Tenderiaceae</taxon>
        <taxon>Candidatus Tenderia</taxon>
    </lineage>
</organism>
<accession>A0A0S2T9W0</accession>
<name>A0A0S2T9W0_9GAMM</name>
<dbReference type="InterPro" id="IPR015003">
    <property type="entry name" value="DUF1853"/>
</dbReference>